<dbReference type="InterPro" id="IPR036010">
    <property type="entry name" value="2Fe-2S_ferredoxin-like_sf"/>
</dbReference>
<dbReference type="InterPro" id="IPR001041">
    <property type="entry name" value="2Fe-2S_ferredoxin-type"/>
</dbReference>
<comment type="cofactor">
    <cofactor evidence="1">
        <name>FAD</name>
        <dbReference type="ChEBI" id="CHEBI:57692"/>
    </cofactor>
</comment>
<dbReference type="EC" id="1.14.15.30" evidence="11"/>
<evidence type="ECO:0000259" key="9">
    <source>
        <dbReference type="PROSITE" id="PS51085"/>
    </source>
</evidence>
<reference evidence="11 12" key="1">
    <citation type="submission" date="2021-03" db="EMBL/GenBank/DDBJ databases">
        <title>Sequencing the genomes of 1000 actinobacteria strains.</title>
        <authorList>
            <person name="Klenk H.-P."/>
        </authorList>
    </citation>
    <scope>NUCLEOTIDE SEQUENCE [LARGE SCALE GENOMIC DNA]</scope>
    <source>
        <strain evidence="11 12">DSM 44580</strain>
    </source>
</reference>
<feature type="domain" description="FAD-binding FR-type" evidence="10">
    <location>
        <begin position="2"/>
        <end position="101"/>
    </location>
</feature>
<keyword evidence="4" id="KW-0479">Metal-binding</keyword>
<dbReference type="PROSITE" id="PS51085">
    <property type="entry name" value="2FE2S_FER_2"/>
    <property type="match status" value="1"/>
</dbReference>
<protein>
    <submittedName>
        <fullName evidence="11">3-ketosteroid 9alpha-monooxygenase subunit B</fullName>
        <ecNumber evidence="11">1.14.15.30</ecNumber>
    </submittedName>
</protein>
<evidence type="ECO:0000256" key="5">
    <source>
        <dbReference type="ARBA" id="ARBA00022827"/>
    </source>
</evidence>
<dbReference type="SUPFAM" id="SSF52343">
    <property type="entry name" value="Ferredoxin reductase-like, C-terminal NADP-linked domain"/>
    <property type="match status" value="1"/>
</dbReference>
<comment type="caution">
    <text evidence="11">The sequence shown here is derived from an EMBL/GenBank/DDBJ whole genome shotgun (WGS) entry which is preliminary data.</text>
</comment>
<evidence type="ECO:0000313" key="11">
    <source>
        <dbReference type="EMBL" id="MBP2478085.1"/>
    </source>
</evidence>
<keyword evidence="2" id="KW-0285">Flavoprotein</keyword>
<dbReference type="InterPro" id="IPR017927">
    <property type="entry name" value="FAD-bd_FR_type"/>
</dbReference>
<dbReference type="Pfam" id="PF00111">
    <property type="entry name" value="Fer2"/>
    <property type="match status" value="1"/>
</dbReference>
<dbReference type="PANTHER" id="PTHR47354">
    <property type="entry name" value="NADH OXIDOREDUCTASE HCR"/>
    <property type="match status" value="1"/>
</dbReference>
<evidence type="ECO:0000256" key="2">
    <source>
        <dbReference type="ARBA" id="ARBA00022630"/>
    </source>
</evidence>
<dbReference type="SUPFAM" id="SSF63380">
    <property type="entry name" value="Riboflavin synthase domain-like"/>
    <property type="match status" value="1"/>
</dbReference>
<gene>
    <name evidence="11" type="ORF">JOF53_006957</name>
</gene>
<feature type="domain" description="2Fe-2S ferredoxin-type" evidence="9">
    <location>
        <begin position="237"/>
        <end position="325"/>
    </location>
</feature>
<dbReference type="SUPFAM" id="SSF54292">
    <property type="entry name" value="2Fe-2S ferredoxin-like"/>
    <property type="match status" value="1"/>
</dbReference>
<sequence>MAEFHALRVAEVVRETPDAVSLVFEVPPGLRDTFTHEPGQFLTIRVPCGARSYSLCNGPDEPPRVAVKRIPEGRASIWVCDTVVPGTVLDVLPPAGTFTPPSLAEDLALFAAGSGITPVLSIVKAVLARGSGDLFLFYANRDERSVIFAEELRALVAAHPGRLRVVHWLESVQGLPSAATLRPFLTGRRTFLCGPAPFMAAVREAAPAPDLLHTEVFRSLTDDPFSAPAPAADPDAAVVEVDLDGEQHTLPWPRGRKLLDVLLGHGLAAPYSCREGACSACACRLVDGKVTLAHNEVLDEDDLTDGIILACQALPAADTVRITYE</sequence>
<dbReference type="PANTHER" id="PTHR47354:SF8">
    <property type="entry name" value="1,2-PHENYLACETYL-COA EPOXIDASE, SUBUNIT E"/>
    <property type="match status" value="1"/>
</dbReference>
<dbReference type="InterPro" id="IPR017938">
    <property type="entry name" value="Riboflavin_synthase-like_b-brl"/>
</dbReference>
<dbReference type="PRINTS" id="PR00409">
    <property type="entry name" value="PHDIOXRDTASE"/>
</dbReference>
<keyword evidence="5" id="KW-0274">FAD</keyword>
<keyword evidence="8" id="KW-0411">Iron-sulfur</keyword>
<dbReference type="InterPro" id="IPR039261">
    <property type="entry name" value="FNR_nucleotide-bd"/>
</dbReference>
<keyword evidence="12" id="KW-1185">Reference proteome</keyword>
<evidence type="ECO:0000256" key="3">
    <source>
        <dbReference type="ARBA" id="ARBA00022714"/>
    </source>
</evidence>
<dbReference type="EMBL" id="JAGIOO010000001">
    <property type="protein sequence ID" value="MBP2478085.1"/>
    <property type="molecule type" value="Genomic_DNA"/>
</dbReference>
<organism evidence="11 12">
    <name type="scientific">Crossiella equi</name>
    <dbReference type="NCBI Taxonomy" id="130796"/>
    <lineage>
        <taxon>Bacteria</taxon>
        <taxon>Bacillati</taxon>
        <taxon>Actinomycetota</taxon>
        <taxon>Actinomycetes</taxon>
        <taxon>Pseudonocardiales</taxon>
        <taxon>Pseudonocardiaceae</taxon>
        <taxon>Crossiella</taxon>
    </lineage>
</organism>
<accession>A0ABS5ANG7</accession>
<dbReference type="Pfam" id="PF00175">
    <property type="entry name" value="NAD_binding_1"/>
    <property type="match status" value="1"/>
</dbReference>
<name>A0ABS5ANG7_9PSEU</name>
<keyword evidence="3" id="KW-0001">2Fe-2S</keyword>
<proteinExistence type="predicted"/>
<dbReference type="CDD" id="cd06214">
    <property type="entry name" value="PA_degradation_oxidoreductase_like"/>
    <property type="match status" value="1"/>
</dbReference>
<dbReference type="CDD" id="cd00207">
    <property type="entry name" value="fer2"/>
    <property type="match status" value="1"/>
</dbReference>
<keyword evidence="7" id="KW-0408">Iron</keyword>
<dbReference type="PROSITE" id="PS51384">
    <property type="entry name" value="FAD_FR"/>
    <property type="match status" value="1"/>
</dbReference>
<dbReference type="Gene3D" id="3.10.20.30">
    <property type="match status" value="1"/>
</dbReference>
<evidence type="ECO:0000256" key="8">
    <source>
        <dbReference type="ARBA" id="ARBA00023014"/>
    </source>
</evidence>
<dbReference type="Proteomes" id="UP001519363">
    <property type="component" value="Unassembled WGS sequence"/>
</dbReference>
<evidence type="ECO:0000256" key="4">
    <source>
        <dbReference type="ARBA" id="ARBA00022723"/>
    </source>
</evidence>
<evidence type="ECO:0000256" key="7">
    <source>
        <dbReference type="ARBA" id="ARBA00023004"/>
    </source>
</evidence>
<dbReference type="GO" id="GO:0036200">
    <property type="term" value="F:3-ketosteroid 9-alpha-monooxygenase activity"/>
    <property type="evidence" value="ECO:0007669"/>
    <property type="project" value="UniProtKB-EC"/>
</dbReference>
<dbReference type="RefSeq" id="WP_086787296.1">
    <property type="nucleotide sequence ID" value="NZ_JAGIOO010000001.1"/>
</dbReference>
<dbReference type="Gene3D" id="3.40.50.80">
    <property type="entry name" value="Nucleotide-binding domain of ferredoxin-NADP reductase (FNR) module"/>
    <property type="match status" value="1"/>
</dbReference>
<dbReference type="PROSITE" id="PS00197">
    <property type="entry name" value="2FE2S_FER_1"/>
    <property type="match status" value="1"/>
</dbReference>
<dbReference type="Gene3D" id="2.40.30.10">
    <property type="entry name" value="Translation factors"/>
    <property type="match status" value="1"/>
</dbReference>
<dbReference type="InterPro" id="IPR050415">
    <property type="entry name" value="MRET"/>
</dbReference>
<dbReference type="InterPro" id="IPR006058">
    <property type="entry name" value="2Fe2S_fd_BS"/>
</dbReference>
<dbReference type="InterPro" id="IPR012675">
    <property type="entry name" value="Beta-grasp_dom_sf"/>
</dbReference>
<dbReference type="InterPro" id="IPR001433">
    <property type="entry name" value="OxRdtase_FAD/NAD-bd"/>
</dbReference>
<evidence type="ECO:0000259" key="10">
    <source>
        <dbReference type="PROSITE" id="PS51384"/>
    </source>
</evidence>
<evidence type="ECO:0000256" key="1">
    <source>
        <dbReference type="ARBA" id="ARBA00001974"/>
    </source>
</evidence>
<keyword evidence="6 11" id="KW-0560">Oxidoreductase</keyword>
<evidence type="ECO:0000313" key="12">
    <source>
        <dbReference type="Proteomes" id="UP001519363"/>
    </source>
</evidence>
<evidence type="ECO:0000256" key="6">
    <source>
        <dbReference type="ARBA" id="ARBA00023002"/>
    </source>
</evidence>